<dbReference type="EMBL" id="QEEX01000002">
    <property type="protein sequence ID" value="PWB96133.1"/>
    <property type="molecule type" value="Genomic_DNA"/>
</dbReference>
<organism evidence="1 2">
    <name type="scientific">Homoserinimonas hongtaonis</name>
    <dbReference type="NCBI Taxonomy" id="2079791"/>
    <lineage>
        <taxon>Bacteria</taxon>
        <taxon>Bacillati</taxon>
        <taxon>Actinomycetota</taxon>
        <taxon>Actinomycetes</taxon>
        <taxon>Micrococcales</taxon>
        <taxon>Microbacteriaceae</taxon>
        <taxon>Homoserinimonas</taxon>
    </lineage>
</organism>
<protein>
    <recommendedName>
        <fullName evidence="3">CDP-glycerol--glycerophosphate glycerophosphotransferase</fullName>
    </recommendedName>
</protein>
<reference evidence="2" key="1">
    <citation type="submission" date="2018-04" db="EMBL/GenBank/DDBJ databases">
        <authorList>
            <person name="Liu S."/>
            <person name="Wang Z."/>
            <person name="Li J."/>
        </authorList>
    </citation>
    <scope>NUCLEOTIDE SEQUENCE [LARGE SCALE GENOMIC DNA]</scope>
    <source>
        <strain evidence="2">S1194</strain>
    </source>
</reference>
<keyword evidence="2" id="KW-1185">Reference proteome</keyword>
<accession>A0A2U1SX66</accession>
<comment type="caution">
    <text evidence="1">The sequence shown here is derived from an EMBL/GenBank/DDBJ whole genome shotgun (WGS) entry which is preliminary data.</text>
</comment>
<dbReference type="Gene3D" id="3.40.50.12580">
    <property type="match status" value="1"/>
</dbReference>
<evidence type="ECO:0000313" key="1">
    <source>
        <dbReference type="EMBL" id="PWB96133.1"/>
    </source>
</evidence>
<evidence type="ECO:0000313" key="2">
    <source>
        <dbReference type="Proteomes" id="UP000244978"/>
    </source>
</evidence>
<gene>
    <name evidence="1" type="ORF">DF220_12195</name>
</gene>
<dbReference type="Proteomes" id="UP000244978">
    <property type="component" value="Unassembled WGS sequence"/>
</dbReference>
<evidence type="ECO:0008006" key="3">
    <source>
        <dbReference type="Google" id="ProtNLM"/>
    </source>
</evidence>
<dbReference type="KEGG" id="salc:C2138_03430"/>
<name>A0A2U1SX66_9MICO</name>
<dbReference type="InterPro" id="IPR043148">
    <property type="entry name" value="TagF_C"/>
</dbReference>
<dbReference type="OrthoDB" id="7806295at2"/>
<proteinExistence type="predicted"/>
<sequence length="431" mass="47732">MVLLHDIKTAKRLVTSILNSRRTRGELARRLSSDPVIPPGRIEIAVYFADAAVNMYQVRQWYEPLAELAKIHPVAIISRSPGTMLKLMDESPVPVTYRRKVADLESFVAEQDIKIVFYVNQNAKNFQMFRYGRMWHVFVNHGESDKMYMTTNQFKAYDYSFIAGEAAADRLSHKLWNFDLATRTKQIGRPQADHFAGTPPYPADDRTVVLYSPTWEGDRAAAAYGSVASHGPGLVAALLGDPRYRLVYRPHPRTGVIDPVVKRANEQIIAAIAAANRADPTAHHLFDNGPALGWQLADADVAITDISAMVYDRLATGLPLIVTRPASTLAEVDLAGYLGSAEWLDADAASTVIDLVERVRNDEKSQATLHFWAQRHFGDTTPGAATARFHAAVESLIEEWHRQAAVHAADAVLSEADPFEDEGDEDSGVVD</sequence>
<dbReference type="SUPFAM" id="SSF53756">
    <property type="entry name" value="UDP-Glycosyltransferase/glycogen phosphorylase"/>
    <property type="match status" value="1"/>
</dbReference>
<dbReference type="AlphaFoldDB" id="A0A2U1SX66"/>